<proteinExistence type="predicted"/>
<evidence type="ECO:0008006" key="3">
    <source>
        <dbReference type="Google" id="ProtNLM"/>
    </source>
</evidence>
<dbReference type="AlphaFoldDB" id="A0A1I0D753"/>
<dbReference type="EMBL" id="FOHV01000014">
    <property type="protein sequence ID" value="SET28085.1"/>
    <property type="molecule type" value="Genomic_DNA"/>
</dbReference>
<dbReference type="Gene3D" id="1.20.120.330">
    <property type="entry name" value="Nucleotidyltransferases domain 2"/>
    <property type="match status" value="1"/>
</dbReference>
<dbReference type="STRING" id="1123402.SAMN02583745_01879"/>
<keyword evidence="2" id="KW-1185">Reference proteome</keyword>
<accession>A0A1I0D753</accession>
<gene>
    <name evidence="1" type="ORF">SAMN02583745_01879</name>
</gene>
<protein>
    <recommendedName>
        <fullName evidence="3">HEPN domain-containing protein</fullName>
    </recommendedName>
</protein>
<evidence type="ECO:0000313" key="1">
    <source>
        <dbReference type="EMBL" id="SET28085.1"/>
    </source>
</evidence>
<sequence length="132" mass="15303">MSAQINYLSFLDFATSIIGLNNSEIYNRNVVSRSYYAMYHCILNEFGPFKKIPKKGVHQQLAINLSRLNVKEADEKKLKRLLYTLENERNKRIIADYKLDSQLNELDAKQSIATANKFISKVKSIKDNIQEN</sequence>
<evidence type="ECO:0000313" key="2">
    <source>
        <dbReference type="Proteomes" id="UP000242642"/>
    </source>
</evidence>
<name>A0A1I0D753_9GAMM</name>
<reference evidence="2" key="1">
    <citation type="submission" date="2016-10" db="EMBL/GenBank/DDBJ databases">
        <authorList>
            <person name="Varghese N."/>
            <person name="Submissions S."/>
        </authorList>
    </citation>
    <scope>NUCLEOTIDE SEQUENCE [LARGE SCALE GENOMIC DNA]</scope>
    <source>
        <strain evidence="2">DSM 18579</strain>
    </source>
</reference>
<organism evidence="1 2">
    <name type="scientific">Thorsellia anophelis DSM 18579</name>
    <dbReference type="NCBI Taxonomy" id="1123402"/>
    <lineage>
        <taxon>Bacteria</taxon>
        <taxon>Pseudomonadati</taxon>
        <taxon>Pseudomonadota</taxon>
        <taxon>Gammaproteobacteria</taxon>
        <taxon>Enterobacterales</taxon>
        <taxon>Thorselliaceae</taxon>
        <taxon>Thorsellia</taxon>
    </lineage>
</organism>
<dbReference type="OrthoDB" id="7030738at2"/>
<dbReference type="Proteomes" id="UP000242642">
    <property type="component" value="Unassembled WGS sequence"/>
</dbReference>
<dbReference type="RefSeq" id="WP_093320144.1">
    <property type="nucleotide sequence ID" value="NZ_FOHV01000014.1"/>
</dbReference>